<dbReference type="InterPro" id="IPR013783">
    <property type="entry name" value="Ig-like_fold"/>
</dbReference>
<feature type="repeat" description="Cell wall-binding" evidence="3">
    <location>
        <begin position="311"/>
        <end position="330"/>
    </location>
</feature>
<dbReference type="Pfam" id="PF13205">
    <property type="entry name" value="Big_5"/>
    <property type="match status" value="1"/>
</dbReference>
<feature type="repeat" description="Cell wall-binding" evidence="3">
    <location>
        <begin position="331"/>
        <end position="350"/>
    </location>
</feature>
<sequence length="449" mass="48754">MNMNNHFFKALFAGILSLVLVFSTFASVLAAGGGGGGGGTGGGDGGGVDPIAFEGAYLTTISGNVSTTGENINGSSNVDVNPTIKLVFNKNVVSATVWEINSQAFTLANSGGQTLAINISKIPDEGDNANPNEKRNIFVSPVAALIPGETYTLTIKASLTANNTSTLGHKETITFTVKTDSTPPVLIINTPVDLTITNKEKIVVSGSTEIGSVVKINNTEVPVNGEGFFNHEVTLLAGLNKIEITATDAAGNTKTVTINITYQKDEQPVLKGWVPSDGKWYYYDPQTGAMKTGWLFDKNKWYYLQKNGEMKTGWLLDTGKWYYLDSSGAMKTGWVKLSSTWYYLEKNGAMKTGWLLIGGKWYYLNTNGVMKTGWIKSGSTWYYLENSGAMKTGWLLTGEKWYYLDNKGAMKTGWVQVGTKWYYLYASGQMAANTTIQGYMLDSNGAWIK</sequence>
<feature type="repeat" description="Cell wall-binding" evidence="3">
    <location>
        <begin position="411"/>
        <end position="430"/>
    </location>
</feature>
<evidence type="ECO:0000259" key="5">
    <source>
        <dbReference type="Pfam" id="PF13205"/>
    </source>
</evidence>
<dbReference type="AlphaFoldDB" id="A0AA95S9I0"/>
<feature type="repeat" description="Cell wall-binding" evidence="3">
    <location>
        <begin position="371"/>
        <end position="390"/>
    </location>
</feature>
<dbReference type="Pfam" id="PF09136">
    <property type="entry name" value="Glucodextran_B"/>
    <property type="match status" value="1"/>
</dbReference>
<dbReference type="Pfam" id="PF19127">
    <property type="entry name" value="Choline_bind_3"/>
    <property type="match status" value="2"/>
</dbReference>
<dbReference type="Proteomes" id="UP001178288">
    <property type="component" value="Chromosome"/>
</dbReference>
<protein>
    <submittedName>
        <fullName evidence="6">Ig-like domain-containing protein</fullName>
    </submittedName>
</protein>
<organism evidence="6 7">
    <name type="scientific">Neobacillus novalis</name>
    <dbReference type="NCBI Taxonomy" id="220687"/>
    <lineage>
        <taxon>Bacteria</taxon>
        <taxon>Bacillati</taxon>
        <taxon>Bacillota</taxon>
        <taxon>Bacilli</taxon>
        <taxon>Bacillales</taxon>
        <taxon>Bacillaceae</taxon>
        <taxon>Neobacillus</taxon>
    </lineage>
</organism>
<feature type="domain" description="SbsA Ig-like" evidence="5">
    <location>
        <begin position="73"/>
        <end position="176"/>
    </location>
</feature>
<accession>A0AA95S9I0</accession>
<evidence type="ECO:0000313" key="6">
    <source>
        <dbReference type="EMBL" id="WHY87000.1"/>
    </source>
</evidence>
<dbReference type="Gene3D" id="2.10.270.10">
    <property type="entry name" value="Cholin Binding"/>
    <property type="match status" value="2"/>
</dbReference>
<dbReference type="KEGG" id="nnv:QNH39_03810"/>
<evidence type="ECO:0000256" key="1">
    <source>
        <dbReference type="ARBA" id="ARBA00022729"/>
    </source>
</evidence>
<feature type="repeat" description="Cell wall-binding" evidence="3">
    <location>
        <begin position="351"/>
        <end position="370"/>
    </location>
</feature>
<dbReference type="Gene3D" id="2.60.40.10">
    <property type="entry name" value="Immunoglobulins"/>
    <property type="match status" value="1"/>
</dbReference>
<dbReference type="PROSITE" id="PS51170">
    <property type="entry name" value="CW"/>
    <property type="match status" value="7"/>
</dbReference>
<feature type="repeat" description="Cell wall-binding" evidence="3">
    <location>
        <begin position="391"/>
        <end position="410"/>
    </location>
</feature>
<dbReference type="RefSeq" id="WP_066082794.1">
    <property type="nucleotide sequence ID" value="NZ_CP126114.1"/>
</dbReference>
<feature type="signal peptide" evidence="4">
    <location>
        <begin position="1"/>
        <end position="30"/>
    </location>
</feature>
<gene>
    <name evidence="6" type="ORF">QNH39_03810</name>
</gene>
<keyword evidence="1 4" id="KW-0732">Signal</keyword>
<evidence type="ECO:0000256" key="3">
    <source>
        <dbReference type="PROSITE-ProRule" id="PRU00591"/>
    </source>
</evidence>
<keyword evidence="7" id="KW-1185">Reference proteome</keyword>
<reference evidence="6" key="1">
    <citation type="submission" date="2023-05" db="EMBL/GenBank/DDBJ databases">
        <title>Comparative genomics of Bacillaceae isolates and their secondary metabolite potential.</title>
        <authorList>
            <person name="Song L."/>
            <person name="Nielsen L.J."/>
            <person name="Mohite O."/>
            <person name="Xu X."/>
            <person name="Weber T."/>
            <person name="Kovacs A.T."/>
        </authorList>
    </citation>
    <scope>NUCLEOTIDE SEQUENCE</scope>
    <source>
        <strain evidence="6">XLM17</strain>
    </source>
</reference>
<proteinExistence type="predicted"/>
<dbReference type="InterPro" id="IPR032812">
    <property type="entry name" value="SbsA_Ig"/>
</dbReference>
<name>A0AA95S9I0_9BACI</name>
<dbReference type="Pfam" id="PF19085">
    <property type="entry name" value="Choline_bind_2"/>
    <property type="match status" value="1"/>
</dbReference>
<dbReference type="SUPFAM" id="SSF69360">
    <property type="entry name" value="Cell wall binding repeat"/>
    <property type="match status" value="1"/>
</dbReference>
<evidence type="ECO:0000256" key="4">
    <source>
        <dbReference type="SAM" id="SignalP"/>
    </source>
</evidence>
<dbReference type="InterPro" id="IPR018337">
    <property type="entry name" value="Cell_wall/Cho-bd_repeat"/>
</dbReference>
<evidence type="ECO:0000313" key="7">
    <source>
        <dbReference type="Proteomes" id="UP001178288"/>
    </source>
</evidence>
<feature type="repeat" description="Cell wall-binding" evidence="3">
    <location>
        <begin position="291"/>
        <end position="310"/>
    </location>
</feature>
<keyword evidence="2" id="KW-0677">Repeat</keyword>
<dbReference type="Pfam" id="PF01473">
    <property type="entry name" value="Choline_bind_1"/>
    <property type="match status" value="1"/>
</dbReference>
<feature type="chain" id="PRO_5041653503" evidence="4">
    <location>
        <begin position="31"/>
        <end position="449"/>
    </location>
</feature>
<dbReference type="EMBL" id="CP126114">
    <property type="protein sequence ID" value="WHY87000.1"/>
    <property type="molecule type" value="Genomic_DNA"/>
</dbReference>
<evidence type="ECO:0000256" key="2">
    <source>
        <dbReference type="ARBA" id="ARBA00022737"/>
    </source>
</evidence>